<organism evidence="1 2">
    <name type="scientific">Sphingobium indicum BiD32</name>
    <dbReference type="NCBI Taxonomy" id="1301087"/>
    <lineage>
        <taxon>Bacteria</taxon>
        <taxon>Pseudomonadati</taxon>
        <taxon>Pseudomonadota</taxon>
        <taxon>Alphaproteobacteria</taxon>
        <taxon>Sphingomonadales</taxon>
        <taxon>Sphingomonadaceae</taxon>
        <taxon>Sphingobium</taxon>
    </lineage>
</organism>
<sequence length="69" mass="7739">MMTIATDRERLSPKRQLLCSRENALRVARRIFDHSPGRVSILHTADPLQPFRVSTDPASPGLIVLEMVA</sequence>
<name>N1MPC5_9SPHN</name>
<protein>
    <submittedName>
        <fullName evidence="1">Uncharacterized protein</fullName>
    </submittedName>
</protein>
<dbReference type="EMBL" id="CAVK010000072">
    <property type="protein sequence ID" value="CCW17298.1"/>
    <property type="molecule type" value="Genomic_DNA"/>
</dbReference>
<proteinExistence type="predicted"/>
<accession>N1MPC5</accession>
<comment type="caution">
    <text evidence="1">The sequence shown here is derived from an EMBL/GenBank/DDBJ whole genome shotgun (WGS) entry which is preliminary data.</text>
</comment>
<gene>
    <name evidence="1" type="ORF">EBBID32_16370</name>
</gene>
<keyword evidence="2" id="KW-1185">Reference proteome</keyword>
<dbReference type="Proteomes" id="UP000013201">
    <property type="component" value="Unassembled WGS sequence"/>
</dbReference>
<evidence type="ECO:0000313" key="2">
    <source>
        <dbReference type="Proteomes" id="UP000013201"/>
    </source>
</evidence>
<evidence type="ECO:0000313" key="1">
    <source>
        <dbReference type="EMBL" id="CCW17298.1"/>
    </source>
</evidence>
<reference evidence="2" key="2">
    <citation type="submission" date="2013-04" db="EMBL/GenBank/DDBJ databases">
        <title>Bisphenol A degrading Sphingobium sp. strain BiD32.</title>
        <authorList>
            <person name="Nielsen J.L."/>
            <person name="Zhou N.A."/>
            <person name="Kjeldal H."/>
        </authorList>
    </citation>
    <scope>NUCLEOTIDE SEQUENCE [LARGE SCALE GENOMIC DNA]</scope>
    <source>
        <strain evidence="2">BiD32</strain>
    </source>
</reference>
<reference evidence="1 2" key="1">
    <citation type="submission" date="2013-03" db="EMBL/GenBank/DDBJ databases">
        <authorList>
            <person name="Le V."/>
        </authorList>
    </citation>
    <scope>NUCLEOTIDE SEQUENCE [LARGE SCALE GENOMIC DNA]</scope>
    <source>
        <strain evidence="1 2">BiD32</strain>
    </source>
</reference>
<dbReference type="AlphaFoldDB" id="N1MPC5"/>